<evidence type="ECO:0000313" key="1">
    <source>
        <dbReference type="EMBL" id="WNZ25904.1"/>
    </source>
</evidence>
<protein>
    <submittedName>
        <fullName evidence="1">Uncharacterized protein</fullName>
    </submittedName>
</protein>
<proteinExistence type="predicted"/>
<dbReference type="RefSeq" id="WP_316432090.1">
    <property type="nucleotide sequence ID" value="NZ_CP053586.1"/>
</dbReference>
<accession>A0AA97AIU0</accession>
<dbReference type="AlphaFoldDB" id="A0AA97AIU0"/>
<name>A0AA97AIU0_9CYAN</name>
<reference evidence="1" key="1">
    <citation type="submission" date="2020-05" db="EMBL/GenBank/DDBJ databases">
        <authorList>
            <person name="Zhu T."/>
            <person name="Keshari N."/>
            <person name="Lu X."/>
        </authorList>
    </citation>
    <scope>NUCLEOTIDE SEQUENCE</scope>
    <source>
        <strain evidence="1">NK1-12</strain>
    </source>
</reference>
<sequence length="82" mass="8584">MLLDPFANAGSAAQAIADNPNITAKAGVFIYHNLTQGINRLVYSEDLAGGGKFTILANLTNQAEQNGINNLANFSAADFSLV</sequence>
<dbReference type="EMBL" id="CP053586">
    <property type="protein sequence ID" value="WNZ25904.1"/>
    <property type="molecule type" value="Genomic_DNA"/>
</dbReference>
<gene>
    <name evidence="1" type="ORF">HJG54_25795</name>
</gene>
<organism evidence="1">
    <name type="scientific">Leptolyngbya sp. NK1-12</name>
    <dbReference type="NCBI Taxonomy" id="2547451"/>
    <lineage>
        <taxon>Bacteria</taxon>
        <taxon>Bacillati</taxon>
        <taxon>Cyanobacteriota</taxon>
        <taxon>Cyanophyceae</taxon>
        <taxon>Leptolyngbyales</taxon>
        <taxon>Leptolyngbyaceae</taxon>
        <taxon>Leptolyngbya group</taxon>
        <taxon>Leptolyngbya</taxon>
    </lineage>
</organism>